<keyword evidence="7 15" id="KW-0378">Hydrolase</keyword>
<keyword evidence="8 15" id="KW-0269">Exonuclease</keyword>
<keyword evidence="16" id="KW-0862">Zinc</keyword>
<comment type="function">
    <text evidence="15">Possesses 5'-&gt;3' exoribonuclease activity. May promote termination of transcription by RNA polymerase II.</text>
</comment>
<dbReference type="InterPro" id="IPR017151">
    <property type="entry name" value="Xrn2/3/4"/>
</dbReference>
<evidence type="ECO:0000256" key="1">
    <source>
        <dbReference type="ARBA" id="ARBA00004123"/>
    </source>
</evidence>
<reference evidence="21" key="1">
    <citation type="journal article" date="2016" name="Nat. Commun.">
        <title>Genome analysis of three Pneumocystis species reveals adaptation mechanisms to life exclusively in mammalian hosts.</title>
        <authorList>
            <person name="Ma L."/>
            <person name="Chen Z."/>
            <person name="Huang D.W."/>
            <person name="Kutty G."/>
            <person name="Ishihara M."/>
            <person name="Wang H."/>
            <person name="Abouelleil A."/>
            <person name="Bishop L."/>
            <person name="Davey E."/>
            <person name="Deng R."/>
            <person name="Deng X."/>
            <person name="Fan L."/>
            <person name="Fantoni G."/>
            <person name="Fitzgerald M."/>
            <person name="Gogineni E."/>
            <person name="Goldberg J.M."/>
            <person name="Handley G."/>
            <person name="Hu X."/>
            <person name="Huber C."/>
            <person name="Jiao X."/>
            <person name="Jones K."/>
            <person name="Levin J.Z."/>
            <person name="Liu Y."/>
            <person name="Macdonald P."/>
            <person name="Melnikov A."/>
            <person name="Raley C."/>
            <person name="Sassi M."/>
            <person name="Sherman B.T."/>
            <person name="Song X."/>
            <person name="Sykes S."/>
            <person name="Tran B."/>
            <person name="Walsh L."/>
            <person name="Xia Y."/>
            <person name="Yang J."/>
            <person name="Young S."/>
            <person name="Zeng Q."/>
            <person name="Zheng X."/>
            <person name="Stephens R."/>
            <person name="Nusbaum C."/>
            <person name="Birren B.W."/>
            <person name="Azadi P."/>
            <person name="Lempicki R.A."/>
            <person name="Cuomo C.A."/>
            <person name="Kovacs J.A."/>
        </authorList>
    </citation>
    <scope>NUCLEOTIDE SEQUENCE [LARGE SCALE GENOMIC DNA]</scope>
    <source>
        <strain evidence="21">RU7</strain>
    </source>
</reference>
<dbReference type="SUPFAM" id="SSF57756">
    <property type="entry name" value="Retrovirus zinc finger-like domains"/>
    <property type="match status" value="1"/>
</dbReference>
<dbReference type="GO" id="GO:0008270">
    <property type="term" value="F:zinc ion binding"/>
    <property type="evidence" value="ECO:0007669"/>
    <property type="project" value="UniProtKB-KW"/>
</dbReference>
<dbReference type="GO" id="GO:0180037">
    <property type="term" value="P:rapid tRNA decay"/>
    <property type="evidence" value="ECO:0007669"/>
    <property type="project" value="EnsemblFungi"/>
</dbReference>
<dbReference type="CDD" id="cd18673">
    <property type="entry name" value="PIN_XRN1-2-like"/>
    <property type="match status" value="1"/>
</dbReference>
<evidence type="ECO:0000256" key="3">
    <source>
        <dbReference type="ARBA" id="ARBA00022472"/>
    </source>
</evidence>
<evidence type="ECO:0000256" key="12">
    <source>
        <dbReference type="ARBA" id="ARBA00023242"/>
    </source>
</evidence>
<evidence type="ECO:0000256" key="11">
    <source>
        <dbReference type="ARBA" id="ARBA00023163"/>
    </source>
</evidence>
<evidence type="ECO:0000256" key="15">
    <source>
        <dbReference type="PIRNR" id="PIRNR037239"/>
    </source>
</evidence>
<dbReference type="EMBL" id="LFWA01000005">
    <property type="protein sequence ID" value="KTW31218.1"/>
    <property type="molecule type" value="Genomic_DNA"/>
</dbReference>
<dbReference type="InterPro" id="IPR027073">
    <property type="entry name" value="5_3_exoribonuclease"/>
</dbReference>
<comment type="subunit">
    <text evidence="14">Interacts with RAI1; the interaction is direct, stabilizes RAT1 protein structure and may stimulate its exoribonuclease activity. The interaction also stimulates RAI1 pyrophosphohydrolase activity, probably by recruiting it to mRNA substrates.</text>
</comment>
<dbReference type="InterPro" id="IPR004859">
    <property type="entry name" value="Xrn1_N"/>
</dbReference>
<dbReference type="PANTHER" id="PTHR12341">
    <property type="entry name" value="5'-&gt;3' EXORIBONUCLEASE"/>
    <property type="match status" value="1"/>
</dbReference>
<evidence type="ECO:0000256" key="10">
    <source>
        <dbReference type="ARBA" id="ARBA00023054"/>
    </source>
</evidence>
<dbReference type="InterPro" id="IPR036875">
    <property type="entry name" value="Znf_CCHC_sf"/>
</dbReference>
<dbReference type="Pfam" id="PF17846">
    <property type="entry name" value="XRN_M"/>
    <property type="match status" value="1"/>
</dbReference>
<keyword evidence="21" id="KW-1185">Reference proteome</keyword>
<dbReference type="PIRSF" id="PIRSF037239">
    <property type="entry name" value="Exonuclease_Xrn2"/>
    <property type="match status" value="1"/>
</dbReference>
<feature type="domain" description="CCHC-type" evidence="19">
    <location>
        <begin position="303"/>
        <end position="316"/>
    </location>
</feature>
<dbReference type="Proteomes" id="UP000053447">
    <property type="component" value="Unassembled WGS sequence"/>
</dbReference>
<evidence type="ECO:0000256" key="7">
    <source>
        <dbReference type="ARBA" id="ARBA00022801"/>
    </source>
</evidence>
<evidence type="ECO:0000313" key="21">
    <source>
        <dbReference type="Proteomes" id="UP000053447"/>
    </source>
</evidence>
<dbReference type="FunFam" id="3.40.50.12390:FF:000005">
    <property type="entry name" value="5'-3' exoribonuclease 2"/>
    <property type="match status" value="1"/>
</dbReference>
<dbReference type="VEuPathDB" id="FungiDB:T551_01291"/>
<comment type="function">
    <text evidence="13">Possesses 5'-&gt;3' exoribonuclease activity. Required for the processing of nuclear mRNA and rRNA precursors. May promote the termination of transcription by RNA polymerase II. Essential for vegetative cell growth and chromosome segregation.</text>
</comment>
<dbReference type="RefSeq" id="XP_018230208.1">
    <property type="nucleotide sequence ID" value="XM_018373554.1"/>
</dbReference>
<dbReference type="EC" id="3.1.13.-" evidence="15"/>
<dbReference type="GeneID" id="28939809"/>
<evidence type="ECO:0000256" key="18">
    <source>
        <dbReference type="SAM" id="MobiDB-lite"/>
    </source>
</evidence>
<keyword evidence="9" id="KW-0805">Transcription regulation</keyword>
<dbReference type="GO" id="GO:0006353">
    <property type="term" value="P:DNA-templated transcription termination"/>
    <property type="evidence" value="ECO:0007669"/>
    <property type="project" value="UniProtKB-KW"/>
</dbReference>
<dbReference type="Pfam" id="PF00098">
    <property type="entry name" value="zf-CCHC"/>
    <property type="match status" value="1"/>
</dbReference>
<gene>
    <name evidence="20" type="ORF">T551_01291</name>
</gene>
<evidence type="ECO:0000256" key="5">
    <source>
        <dbReference type="ARBA" id="ARBA00022664"/>
    </source>
</evidence>
<sequence>MIQIQSKFSNIVEEIFNIIKLLKKVILYLELRYSHISIIYDVLETFGLIPYPKIITQVIEEKPIDVDGTLIYPSLSHPNPNGTEFDNLYLDMNGIVHPCTHPEDKPAPTNEDEMMLEIFKYTERIINMVRPRKLLMIALDGVAPRAKMNQQRSRRFRAAQDAEKKASDLEEFLKLLKASGKSIDETLEKKKAWDSNVITPGTPFMDALAKSLRYWIIYKINSDVAWKNLKVIVSDASVPGEGEHKIMEFIRSQRCSPGYDPNTQHVIYGLDADLIMLGLATHEPHFRVLREDVFFQDANSKGCHICGQIGHFARECTGVKKKDEIVEEKPNHSFLKPFIWLRIDILREYLEAELNIPNTSFQFDLERAIDDWVCLCFFVGNDFLPHLPSLDIHEGAIETLGNIWKEKLHEMGGYLTMDGKIDLKRAEIILQALGQQEDHIFRKRHETEERLNESNKRRKIDKNISSQHYKKTSQEKTLLYNANSGNTELSSSKYIPYLPNDLIMPSNKEDVKMITITNRNAVLNRKNLKLANNTNKNAIQLLKEINNDNSEETQEISSIVKKSYNYQNCAVSTKSSILGKRKADTLDDISKQNSAHDNNPDNVQDTVRLWEPGFQKRYYEQKFHISELDIESRRRIVEYYIEGTCWVLLYYYQGCPSWKWYYPYHYAPFASDFKNISSLNIQFELGKPFLPYEQLMGVLPSASKDSLPRPLQSLMIEEHSEIIDFYPKEFPIDMNGKKFSWQGVVLLPFIDEKRLLKAIEKVYPQLSEEEKSRNTIGNDTLFISEGNALYDNLILSLCSKKKDSEKSIKLNTKLSNGLSGIVLQDENWIPNSTIFSPLTKVSFPDVENDRSLSLIYKISKSSNIHKSMLLRGVKLNKRHLDINDIRLVHLGLSNPQKNNSSQHFSGYINLNNIFSKQCKTPETNVNPNPSTISFHNQNERKEHYYNFNIYNHQKYHDTSQKKSPLHYPNYHNEINQNKSPWLRNYSAKSDSYKNYLEFPSNYSNTYPYNHHYQ</sequence>
<keyword evidence="10 17" id="KW-0175">Coiled coil</keyword>
<keyword evidence="5 15" id="KW-0507">mRNA processing</keyword>
<dbReference type="FunFam" id="3.40.50.12390:FF:000003">
    <property type="entry name" value="5'-3' exoribonuclease"/>
    <property type="match status" value="1"/>
</dbReference>
<dbReference type="PROSITE" id="PS50158">
    <property type="entry name" value="ZF_CCHC"/>
    <property type="match status" value="1"/>
</dbReference>
<evidence type="ECO:0000256" key="2">
    <source>
        <dbReference type="ARBA" id="ARBA00006994"/>
    </source>
</evidence>
<feature type="region of interest" description="Disordered" evidence="18">
    <location>
        <begin position="449"/>
        <end position="468"/>
    </location>
</feature>
<keyword evidence="11" id="KW-0804">Transcription</keyword>
<keyword evidence="12" id="KW-0539">Nucleus</keyword>
<organism evidence="20 21">
    <name type="scientific">Pneumocystis jirovecii (strain RU7)</name>
    <name type="common">Human pneumocystis pneumonia agent</name>
    <dbReference type="NCBI Taxonomy" id="1408657"/>
    <lineage>
        <taxon>Eukaryota</taxon>
        <taxon>Fungi</taxon>
        <taxon>Dikarya</taxon>
        <taxon>Ascomycota</taxon>
        <taxon>Taphrinomycotina</taxon>
        <taxon>Pneumocystomycetes</taxon>
        <taxon>Pneumocystaceae</taxon>
        <taxon>Pneumocystis</taxon>
    </lineage>
</organism>
<keyword evidence="4" id="KW-0698">rRNA processing</keyword>
<comment type="subcellular location">
    <subcellularLocation>
        <location evidence="1">Nucleus</location>
    </subcellularLocation>
</comment>
<keyword evidence="16" id="KW-0863">Zinc-finger</keyword>
<keyword evidence="16" id="KW-0479">Metal-binding</keyword>
<comment type="similarity">
    <text evidence="2 15">Belongs to the 5'-3' exonuclease family. XRN2/RAT1 subfamily.</text>
</comment>
<evidence type="ECO:0000256" key="17">
    <source>
        <dbReference type="SAM" id="Coils"/>
    </source>
</evidence>
<feature type="coiled-coil region" evidence="17">
    <location>
        <begin position="528"/>
        <end position="555"/>
    </location>
</feature>
<evidence type="ECO:0000313" key="20">
    <source>
        <dbReference type="EMBL" id="KTW31218.1"/>
    </source>
</evidence>
<evidence type="ECO:0000256" key="6">
    <source>
        <dbReference type="ARBA" id="ARBA00022722"/>
    </source>
</evidence>
<dbReference type="GO" id="GO:0051984">
    <property type="term" value="P:positive regulation of chromosome segregation"/>
    <property type="evidence" value="ECO:0007669"/>
    <property type="project" value="EnsemblFungi"/>
</dbReference>
<dbReference type="InterPro" id="IPR041412">
    <property type="entry name" value="Xrn1_helical"/>
</dbReference>
<dbReference type="GO" id="GO:0000956">
    <property type="term" value="P:nuclear-transcribed mRNA catabolic process"/>
    <property type="evidence" value="ECO:0007669"/>
    <property type="project" value="EnsemblFungi"/>
</dbReference>
<dbReference type="InterPro" id="IPR001878">
    <property type="entry name" value="Znf_CCHC"/>
</dbReference>
<protein>
    <recommendedName>
        <fullName evidence="15">5'-3' exoribonuclease</fullName>
        <ecNumber evidence="15">3.1.13.-</ecNumber>
    </recommendedName>
</protein>
<dbReference type="Gene3D" id="1.25.40.1050">
    <property type="match status" value="1"/>
</dbReference>
<keyword evidence="3" id="KW-0806">Transcription termination</keyword>
<evidence type="ECO:0000256" key="16">
    <source>
        <dbReference type="PROSITE-ProRule" id="PRU00047"/>
    </source>
</evidence>
<dbReference type="GO" id="GO:0003723">
    <property type="term" value="F:RNA binding"/>
    <property type="evidence" value="ECO:0007669"/>
    <property type="project" value="TreeGrafter"/>
</dbReference>
<accession>A0A0W4ZS86</accession>
<evidence type="ECO:0000256" key="4">
    <source>
        <dbReference type="ARBA" id="ARBA00022552"/>
    </source>
</evidence>
<comment type="caution">
    <text evidence="20">The sequence shown here is derived from an EMBL/GenBank/DDBJ whole genome shotgun (WGS) entry which is preliminary data.</text>
</comment>
<dbReference type="FunFam" id="1.25.40.1050:FF:000002">
    <property type="entry name" value="5'-3' exoribonuclease"/>
    <property type="match status" value="1"/>
</dbReference>
<evidence type="ECO:0000256" key="14">
    <source>
        <dbReference type="ARBA" id="ARBA00046943"/>
    </source>
</evidence>
<dbReference type="GO" id="GO:0006364">
    <property type="term" value="P:rRNA processing"/>
    <property type="evidence" value="ECO:0007669"/>
    <property type="project" value="UniProtKB-KW"/>
</dbReference>
<dbReference type="OrthoDB" id="28245at2759"/>
<evidence type="ECO:0000256" key="8">
    <source>
        <dbReference type="ARBA" id="ARBA00022839"/>
    </source>
</evidence>
<dbReference type="Pfam" id="PF03159">
    <property type="entry name" value="XRN_N"/>
    <property type="match status" value="1"/>
</dbReference>
<evidence type="ECO:0000259" key="19">
    <source>
        <dbReference type="PROSITE" id="PS50158"/>
    </source>
</evidence>
<name>A0A0W4ZS86_PNEJ7</name>
<dbReference type="PANTHER" id="PTHR12341:SF41">
    <property type="entry name" value="5'-3' EXORIBONUCLEASE 2"/>
    <property type="match status" value="1"/>
</dbReference>
<dbReference type="GO" id="GO:0004534">
    <property type="term" value="F:5'-3' RNA exonuclease activity"/>
    <property type="evidence" value="ECO:0007669"/>
    <property type="project" value="UniProtKB-UniRule"/>
</dbReference>
<dbReference type="Gene3D" id="3.40.50.12390">
    <property type="match status" value="1"/>
</dbReference>
<dbReference type="GO" id="GO:0006397">
    <property type="term" value="P:mRNA processing"/>
    <property type="evidence" value="ECO:0007669"/>
    <property type="project" value="UniProtKB-UniRule"/>
</dbReference>
<dbReference type="AlphaFoldDB" id="A0A0W4ZS86"/>
<evidence type="ECO:0000256" key="9">
    <source>
        <dbReference type="ARBA" id="ARBA00023015"/>
    </source>
</evidence>
<dbReference type="SMART" id="SM00343">
    <property type="entry name" value="ZnF_C2HC"/>
    <property type="match status" value="1"/>
</dbReference>
<keyword evidence="6 15" id="KW-0540">Nuclease</keyword>
<dbReference type="STRING" id="1408657.A0A0W4ZS86"/>
<dbReference type="GO" id="GO:0005634">
    <property type="term" value="C:nucleus"/>
    <property type="evidence" value="ECO:0007669"/>
    <property type="project" value="UniProtKB-SubCell"/>
</dbReference>
<evidence type="ECO:0000256" key="13">
    <source>
        <dbReference type="ARBA" id="ARBA00046137"/>
    </source>
</evidence>
<proteinExistence type="inferred from homology"/>